<reference evidence="1" key="1">
    <citation type="submission" date="2018-05" db="EMBL/GenBank/DDBJ databases">
        <authorList>
            <person name="Lanie J.A."/>
            <person name="Ng W.-L."/>
            <person name="Kazmierczak K.M."/>
            <person name="Andrzejewski T.M."/>
            <person name="Davidsen T.M."/>
            <person name="Wayne K.J."/>
            <person name="Tettelin H."/>
            <person name="Glass J.I."/>
            <person name="Rusch D."/>
            <person name="Podicherti R."/>
            <person name="Tsui H.-C.T."/>
            <person name="Winkler M.E."/>
        </authorList>
    </citation>
    <scope>NUCLEOTIDE SEQUENCE</scope>
</reference>
<organism evidence="1">
    <name type="scientific">marine metagenome</name>
    <dbReference type="NCBI Taxonomy" id="408172"/>
    <lineage>
        <taxon>unclassified sequences</taxon>
        <taxon>metagenomes</taxon>
        <taxon>ecological metagenomes</taxon>
    </lineage>
</organism>
<gene>
    <name evidence="1" type="ORF">METZ01_LOCUS88550</name>
</gene>
<name>A0A381V5N1_9ZZZZ</name>
<evidence type="ECO:0000313" key="1">
    <source>
        <dbReference type="EMBL" id="SVA35696.1"/>
    </source>
</evidence>
<accession>A0A381V5N1</accession>
<protein>
    <submittedName>
        <fullName evidence="1">Uncharacterized protein</fullName>
    </submittedName>
</protein>
<dbReference type="EMBL" id="UINC01007924">
    <property type="protein sequence ID" value="SVA35696.1"/>
    <property type="molecule type" value="Genomic_DNA"/>
</dbReference>
<dbReference type="AlphaFoldDB" id="A0A381V5N1"/>
<proteinExistence type="predicted"/>
<sequence length="31" mass="3790">MYKSKYSINFNSEQIFQSAKLKFLLAQYHFD</sequence>